<dbReference type="AlphaFoldDB" id="A0AA35WFH8"/>
<evidence type="ECO:0000313" key="2">
    <source>
        <dbReference type="Proteomes" id="UP001174909"/>
    </source>
</evidence>
<comment type="caution">
    <text evidence="1">The sequence shown here is derived from an EMBL/GenBank/DDBJ whole genome shotgun (WGS) entry which is preliminary data.</text>
</comment>
<name>A0AA35WFH8_GEOBA</name>
<proteinExistence type="predicted"/>
<reference evidence="1" key="1">
    <citation type="submission" date="2023-03" db="EMBL/GenBank/DDBJ databases">
        <authorList>
            <person name="Steffen K."/>
            <person name="Cardenas P."/>
        </authorList>
    </citation>
    <scope>NUCLEOTIDE SEQUENCE</scope>
</reference>
<dbReference type="EMBL" id="CASHTH010001440">
    <property type="protein sequence ID" value="CAI8015401.1"/>
    <property type="molecule type" value="Genomic_DNA"/>
</dbReference>
<gene>
    <name evidence="1" type="ORF">GBAR_LOCUS9535</name>
</gene>
<protein>
    <submittedName>
        <fullName evidence="1">Uncharacterized protein</fullName>
    </submittedName>
</protein>
<dbReference type="Proteomes" id="UP001174909">
    <property type="component" value="Unassembled WGS sequence"/>
</dbReference>
<keyword evidence="2" id="KW-1185">Reference proteome</keyword>
<sequence length="61" mass="7060">MNDALYTSLFCGGNLTVWLVTHQTKRHSRRHLGREREEKKSLHLVSYLPNLNPVNSLGFHS</sequence>
<accession>A0AA35WFH8</accession>
<organism evidence="1 2">
    <name type="scientific">Geodia barretti</name>
    <name type="common">Barrett's horny sponge</name>
    <dbReference type="NCBI Taxonomy" id="519541"/>
    <lineage>
        <taxon>Eukaryota</taxon>
        <taxon>Metazoa</taxon>
        <taxon>Porifera</taxon>
        <taxon>Demospongiae</taxon>
        <taxon>Heteroscleromorpha</taxon>
        <taxon>Tetractinellida</taxon>
        <taxon>Astrophorina</taxon>
        <taxon>Geodiidae</taxon>
        <taxon>Geodia</taxon>
    </lineage>
</organism>
<evidence type="ECO:0000313" key="1">
    <source>
        <dbReference type="EMBL" id="CAI8015401.1"/>
    </source>
</evidence>